<protein>
    <recommendedName>
        <fullName evidence="2">Prepilin peptidase A24 N-terminal domain-containing protein</fullName>
    </recommendedName>
</protein>
<organism evidence="3">
    <name type="scientific">marine sediment metagenome</name>
    <dbReference type="NCBI Taxonomy" id="412755"/>
    <lineage>
        <taxon>unclassified sequences</taxon>
        <taxon>metagenomes</taxon>
        <taxon>ecological metagenomes</taxon>
    </lineage>
</organism>
<feature type="non-terminal residue" evidence="3">
    <location>
        <position position="201"/>
    </location>
</feature>
<keyword evidence="1" id="KW-0812">Transmembrane</keyword>
<dbReference type="GO" id="GO:0004190">
    <property type="term" value="F:aspartic-type endopeptidase activity"/>
    <property type="evidence" value="ECO:0007669"/>
    <property type="project" value="TreeGrafter"/>
</dbReference>
<reference evidence="3" key="1">
    <citation type="journal article" date="2015" name="Nature">
        <title>Complex archaea that bridge the gap between prokaryotes and eukaryotes.</title>
        <authorList>
            <person name="Spang A."/>
            <person name="Saw J.H."/>
            <person name="Jorgensen S.L."/>
            <person name="Zaremba-Niedzwiedzka K."/>
            <person name="Martijn J."/>
            <person name="Lind A.E."/>
            <person name="van Eijk R."/>
            <person name="Schleper C."/>
            <person name="Guy L."/>
            <person name="Ettema T.J."/>
        </authorList>
    </citation>
    <scope>NUCLEOTIDE SEQUENCE</scope>
</reference>
<feature type="transmembrane region" description="Helical" evidence="1">
    <location>
        <begin position="110"/>
        <end position="135"/>
    </location>
</feature>
<keyword evidence="1" id="KW-0472">Membrane</keyword>
<dbReference type="EMBL" id="LAZR01032284">
    <property type="protein sequence ID" value="KKL51343.1"/>
    <property type="molecule type" value="Genomic_DNA"/>
</dbReference>
<evidence type="ECO:0000259" key="2">
    <source>
        <dbReference type="Pfam" id="PF06750"/>
    </source>
</evidence>
<dbReference type="AlphaFoldDB" id="A0A0F9CPS0"/>
<dbReference type="PANTHER" id="PTHR30487:SF0">
    <property type="entry name" value="PREPILIN LEADER PEPTIDASE_N-METHYLTRANSFERASE-RELATED"/>
    <property type="match status" value="1"/>
</dbReference>
<feature type="transmembrane region" description="Helical" evidence="1">
    <location>
        <begin position="6"/>
        <end position="26"/>
    </location>
</feature>
<feature type="domain" description="Prepilin peptidase A24 N-terminal" evidence="2">
    <location>
        <begin position="13"/>
        <end position="93"/>
    </location>
</feature>
<evidence type="ECO:0000313" key="3">
    <source>
        <dbReference type="EMBL" id="KKL51343.1"/>
    </source>
</evidence>
<dbReference type="Pfam" id="PF06750">
    <property type="entry name" value="A24_N_bact"/>
    <property type="match status" value="1"/>
</dbReference>
<evidence type="ECO:0000256" key="1">
    <source>
        <dbReference type="SAM" id="Phobius"/>
    </source>
</evidence>
<sequence length="201" mass="22206">MSELIVIGFIIALGGCIGSFLNVVIYRLPRDISLVHPPSTCPSCNTQIKFYHNIPIVSWLLLRGKCKYCQAKISPRYFVIELLTALVFASLFALYFIFGMRSFGIDGEFGVHTFLMGAWIVYLAHILMLSGLIAASAIDLQLWLIPLSVCWFITASGVTLSAVAGYVIDPSVMATLPSFEMVWRMSTIPPGEACALWLSMI</sequence>
<feature type="transmembrane region" description="Helical" evidence="1">
    <location>
        <begin position="77"/>
        <end position="98"/>
    </location>
</feature>
<accession>A0A0F9CPS0</accession>
<name>A0A0F9CPS0_9ZZZZ</name>
<dbReference type="GO" id="GO:0006465">
    <property type="term" value="P:signal peptide processing"/>
    <property type="evidence" value="ECO:0007669"/>
    <property type="project" value="TreeGrafter"/>
</dbReference>
<dbReference type="InterPro" id="IPR050882">
    <property type="entry name" value="Prepilin_peptidase/N-MTase"/>
</dbReference>
<dbReference type="PANTHER" id="PTHR30487">
    <property type="entry name" value="TYPE 4 PREPILIN-LIKE PROTEINS LEADER PEPTIDE-PROCESSING ENZYME"/>
    <property type="match status" value="1"/>
</dbReference>
<comment type="caution">
    <text evidence="3">The sequence shown here is derived from an EMBL/GenBank/DDBJ whole genome shotgun (WGS) entry which is preliminary data.</text>
</comment>
<dbReference type="GO" id="GO:0005886">
    <property type="term" value="C:plasma membrane"/>
    <property type="evidence" value="ECO:0007669"/>
    <property type="project" value="TreeGrafter"/>
</dbReference>
<dbReference type="InterPro" id="IPR010627">
    <property type="entry name" value="Prepilin_pept_A24_N"/>
</dbReference>
<gene>
    <name evidence="3" type="ORF">LCGC14_2296430</name>
</gene>
<proteinExistence type="predicted"/>
<keyword evidence="1" id="KW-1133">Transmembrane helix</keyword>
<feature type="transmembrane region" description="Helical" evidence="1">
    <location>
        <begin position="142"/>
        <end position="168"/>
    </location>
</feature>